<reference evidence="2" key="1">
    <citation type="journal article" date="2019" name="Int. J. Syst. Evol. Microbiol.">
        <title>The Global Catalogue of Microorganisms (GCM) 10K type strain sequencing project: providing services to taxonomists for standard genome sequencing and annotation.</title>
        <authorList>
            <consortium name="The Broad Institute Genomics Platform"/>
            <consortium name="The Broad Institute Genome Sequencing Center for Infectious Disease"/>
            <person name="Wu L."/>
            <person name="Ma J."/>
        </authorList>
    </citation>
    <scope>NUCLEOTIDE SEQUENCE [LARGE SCALE GENOMIC DNA]</scope>
    <source>
        <strain evidence="2">KCTC 42423</strain>
    </source>
</reference>
<protein>
    <submittedName>
        <fullName evidence="1">Uncharacterized protein</fullName>
    </submittedName>
</protein>
<accession>A0ABW5N131</accession>
<dbReference type="RefSeq" id="WP_378257925.1">
    <property type="nucleotide sequence ID" value="NZ_JBHSJV010000001.1"/>
</dbReference>
<comment type="caution">
    <text evidence="1">The sequence shown here is derived from an EMBL/GenBank/DDBJ whole genome shotgun (WGS) entry which is preliminary data.</text>
</comment>
<sequence>MTTIFKFYRLITFLLISTFFISCDKEGFESETNHSHEHATIEQEEGEHLTKNKLHKVMTKEAADALATMVVIGYAKDILSSTGKNAIFQYESPKDFATHQKVQDRLKQYVTIDISQSIPKAKFPLIVAKNSRISSTEQAMLTAETETKLAKQLDARLTKMNLGPLYGAYIGGYSDPSKIELVGASDLELYTPKFRGADDSNVKKAFDNAKEYSNKVIDLLNDYNKSISGGVVIGGVRISVKDINPKVTSNFSSGQVFKSFHGMIVAMSKYASSIDTNSFLFEIACSENTTKVSSCFPCATFMASQRNSATSVHLGRGDNWNIPSSCPVFMQTAWQSNIIKWYEIGLRSLKNNSDWNAFISNYSHENIENKLIPQMFLEALTFEDSFTKRILNTLPS</sequence>
<organism evidence="1 2">
    <name type="scientific">Aquimarina hainanensis</name>
    <dbReference type="NCBI Taxonomy" id="1578017"/>
    <lineage>
        <taxon>Bacteria</taxon>
        <taxon>Pseudomonadati</taxon>
        <taxon>Bacteroidota</taxon>
        <taxon>Flavobacteriia</taxon>
        <taxon>Flavobacteriales</taxon>
        <taxon>Flavobacteriaceae</taxon>
        <taxon>Aquimarina</taxon>
    </lineage>
</organism>
<dbReference type="EMBL" id="JBHULX010000001">
    <property type="protein sequence ID" value="MFD2589312.1"/>
    <property type="molecule type" value="Genomic_DNA"/>
</dbReference>
<name>A0ABW5N131_9FLAO</name>
<evidence type="ECO:0000313" key="2">
    <source>
        <dbReference type="Proteomes" id="UP001597459"/>
    </source>
</evidence>
<gene>
    <name evidence="1" type="ORF">ACFSTE_00620</name>
</gene>
<evidence type="ECO:0000313" key="1">
    <source>
        <dbReference type="EMBL" id="MFD2589312.1"/>
    </source>
</evidence>
<proteinExistence type="predicted"/>
<dbReference type="PROSITE" id="PS51257">
    <property type="entry name" value="PROKAR_LIPOPROTEIN"/>
    <property type="match status" value="1"/>
</dbReference>
<dbReference type="Proteomes" id="UP001597459">
    <property type="component" value="Unassembled WGS sequence"/>
</dbReference>
<keyword evidence="2" id="KW-1185">Reference proteome</keyword>